<evidence type="ECO:0000313" key="1">
    <source>
        <dbReference type="Proteomes" id="UP000887580"/>
    </source>
</evidence>
<protein>
    <submittedName>
        <fullName evidence="2">Uncharacterized protein</fullName>
    </submittedName>
</protein>
<dbReference type="Proteomes" id="UP000887580">
    <property type="component" value="Unplaced"/>
</dbReference>
<proteinExistence type="predicted"/>
<name>A0AC35F4Y7_9BILA</name>
<organism evidence="1 2">
    <name type="scientific">Panagrolaimus sp. PS1159</name>
    <dbReference type="NCBI Taxonomy" id="55785"/>
    <lineage>
        <taxon>Eukaryota</taxon>
        <taxon>Metazoa</taxon>
        <taxon>Ecdysozoa</taxon>
        <taxon>Nematoda</taxon>
        <taxon>Chromadorea</taxon>
        <taxon>Rhabditida</taxon>
        <taxon>Tylenchina</taxon>
        <taxon>Panagrolaimomorpha</taxon>
        <taxon>Panagrolaimoidea</taxon>
        <taxon>Panagrolaimidae</taxon>
        <taxon>Panagrolaimus</taxon>
    </lineage>
</organism>
<evidence type="ECO:0000313" key="2">
    <source>
        <dbReference type="WBParaSite" id="PS1159_v2.g13773.t1"/>
    </source>
</evidence>
<reference evidence="2" key="1">
    <citation type="submission" date="2022-11" db="UniProtKB">
        <authorList>
            <consortium name="WormBaseParasite"/>
        </authorList>
    </citation>
    <scope>IDENTIFICATION</scope>
</reference>
<accession>A0AC35F4Y7</accession>
<dbReference type="WBParaSite" id="PS1159_v2.g13773.t1">
    <property type="protein sequence ID" value="PS1159_v2.g13773.t1"/>
    <property type="gene ID" value="PS1159_v2.g13773"/>
</dbReference>
<sequence length="363" mass="42355">MEKSLSTKSYTFKNPRPQNFPFPSGVIYYITKFSSSIEGHQKLQKTCKYFYGKNQILVFNSLIWSKDYAKWTTKKDFIIETEKISYKIWLYKCLNIEGSINKNVVGFLTEKIYYCDIYSLTVKDQNIGFNEYKFLTSSGKIQLLSFENITVKYDSNDDDEIVPFENIIEQLPNLVGLTCVYNNNFVKHFTLKTAQNLVKFPIFKHLKGCIIGGIPELLNIEYFCDFVKQKSNDDDEIVPFENIIEQLPNLVGLTCVYKNNFEKHFTLKTAQNLFKLPIFKHLKGCIIDGIPELLNIEYFCDFVKKHEANYLLRFLSTVSNGYKKEFRSVLAKNLIVYQKLSRTHIRIITNQKSLTAKILPNFA</sequence>